<proteinExistence type="predicted"/>
<organism evidence="2 3">
    <name type="scientific">Pedobacter jejuensis</name>
    <dbReference type="NCBI Taxonomy" id="1268550"/>
    <lineage>
        <taxon>Bacteria</taxon>
        <taxon>Pseudomonadati</taxon>
        <taxon>Bacteroidota</taxon>
        <taxon>Sphingobacteriia</taxon>
        <taxon>Sphingobacteriales</taxon>
        <taxon>Sphingobacteriaceae</taxon>
        <taxon>Pedobacter</taxon>
    </lineage>
</organism>
<dbReference type="OrthoDB" id="9798761at2"/>
<dbReference type="PANTHER" id="PTHR39639:SF1">
    <property type="entry name" value="DUF262 DOMAIN-CONTAINING PROTEIN"/>
    <property type="match status" value="1"/>
</dbReference>
<evidence type="ECO:0000259" key="1">
    <source>
        <dbReference type="Pfam" id="PF03235"/>
    </source>
</evidence>
<accession>A0A3N0BV98</accession>
<dbReference type="AlphaFoldDB" id="A0A3N0BV98"/>
<dbReference type="RefSeq" id="WP_123205677.1">
    <property type="nucleotide sequence ID" value="NZ_RBEE01000014.1"/>
</dbReference>
<reference evidence="2 3" key="1">
    <citation type="submission" date="2018-10" db="EMBL/GenBank/DDBJ databases">
        <title>Genome sequencing of Pedobacter jejuensis TNB23.</title>
        <authorList>
            <person name="Cho Y.-J."/>
            <person name="Cho A."/>
            <person name="Kim O.-S."/>
        </authorList>
    </citation>
    <scope>NUCLEOTIDE SEQUENCE [LARGE SCALE GENOMIC DNA]</scope>
    <source>
        <strain evidence="2 3">TNB23</strain>
    </source>
</reference>
<dbReference type="Pfam" id="PF03235">
    <property type="entry name" value="GmrSD_N"/>
    <property type="match status" value="1"/>
</dbReference>
<name>A0A3N0BV98_9SPHI</name>
<protein>
    <submittedName>
        <fullName evidence="2">DUF262 domain-containing protein</fullName>
    </submittedName>
</protein>
<gene>
    <name evidence="2" type="ORF">D7004_09735</name>
</gene>
<evidence type="ECO:0000313" key="3">
    <source>
        <dbReference type="Proteomes" id="UP000274046"/>
    </source>
</evidence>
<dbReference type="PANTHER" id="PTHR39639">
    <property type="entry name" value="CHROMOSOME 16, WHOLE GENOME SHOTGUN SEQUENCE"/>
    <property type="match status" value="1"/>
</dbReference>
<dbReference type="EMBL" id="RBEE01000014">
    <property type="protein sequence ID" value="RNL53355.1"/>
    <property type="molecule type" value="Genomic_DNA"/>
</dbReference>
<sequence>MDNRVYYGQYSLKHWIDLILKQNLLLPKYQRFFVWEEKDVSTLINTIKNKQFVPPITIGAFTVDGKSKNLILDGQQRLTSILLAYLGIYPDKAFFKITYDRLASDNDDGVEEEPDPEELDEVLDWNLKKLTEKGTNKVEILEKIIEGNYKPVNFNLPEGFLEKNFLGFSFLVPDAATTEVQQKYFSSVFRNINIQGKALLAQESRASLYFLKEDFDKFFNPQFFRELSVKNSNVDTKADFVRFMSLLSQYERNAGTGSLVRGFKSVMEAYYEEYIYSIVGENTSGLFKEFIEIFPDNIFQPKLDLLAEAIQELVIPKQFPSIIDMDMYLFGLIYEIIFENKTIDVDKKDNLKAELDAQITVFKASELHKRNPGALKYLKQRITASVEIYKKYIHE</sequence>
<dbReference type="Proteomes" id="UP000274046">
    <property type="component" value="Unassembled WGS sequence"/>
</dbReference>
<comment type="caution">
    <text evidence="2">The sequence shown here is derived from an EMBL/GenBank/DDBJ whole genome shotgun (WGS) entry which is preliminary data.</text>
</comment>
<keyword evidence="3" id="KW-1185">Reference proteome</keyword>
<feature type="domain" description="GmrSD restriction endonucleases N-terminal" evidence="1">
    <location>
        <begin position="21"/>
        <end position="210"/>
    </location>
</feature>
<dbReference type="InterPro" id="IPR004919">
    <property type="entry name" value="GmrSD_N"/>
</dbReference>
<evidence type="ECO:0000313" key="2">
    <source>
        <dbReference type="EMBL" id="RNL53355.1"/>
    </source>
</evidence>